<dbReference type="EC" id="2.4.2.7" evidence="6 11"/>
<gene>
    <name evidence="11" type="primary">apt</name>
    <name evidence="13" type="ORF">NFC81_02120</name>
</gene>
<dbReference type="GO" id="GO:0044209">
    <property type="term" value="P:AMP salvage"/>
    <property type="evidence" value="ECO:0007669"/>
    <property type="project" value="UniProtKB-UniRule"/>
</dbReference>
<dbReference type="EMBL" id="CP101717">
    <property type="protein sequence ID" value="WLD58603.1"/>
    <property type="molecule type" value="Genomic_DNA"/>
</dbReference>
<keyword evidence="10 11" id="KW-0660">Purine salvage</keyword>
<dbReference type="NCBIfam" id="NF002636">
    <property type="entry name" value="PRK02304.1-5"/>
    <property type="match status" value="1"/>
</dbReference>
<dbReference type="SUPFAM" id="SSF53271">
    <property type="entry name" value="PRTase-like"/>
    <property type="match status" value="1"/>
</dbReference>
<dbReference type="RefSeq" id="WP_304995889.1">
    <property type="nucleotide sequence ID" value="NZ_CP101717.1"/>
</dbReference>
<keyword evidence="7 11" id="KW-0963">Cytoplasm</keyword>
<evidence type="ECO:0000256" key="10">
    <source>
        <dbReference type="ARBA" id="ARBA00022726"/>
    </source>
</evidence>
<evidence type="ECO:0000256" key="4">
    <source>
        <dbReference type="ARBA" id="ARBA00008391"/>
    </source>
</evidence>
<evidence type="ECO:0000256" key="5">
    <source>
        <dbReference type="ARBA" id="ARBA00011738"/>
    </source>
</evidence>
<reference evidence="13" key="1">
    <citation type="submission" date="2022-07" db="EMBL/GenBank/DDBJ databases">
        <title>Complete genome sequence of Salinispirillum sp. LH10-3-1 capable of multiple carbohydrate inversion isolated from a soda lake.</title>
        <authorList>
            <person name="Liu J."/>
            <person name="Zhai Y."/>
            <person name="Zhang H."/>
            <person name="Yang H."/>
            <person name="Qu J."/>
            <person name="Li J."/>
        </authorList>
    </citation>
    <scope>NUCLEOTIDE SEQUENCE</scope>
    <source>
        <strain evidence="13">LH 10-3-1</strain>
    </source>
</reference>
<comment type="similarity">
    <text evidence="4 11">Belongs to the purine/pyrimidine phosphoribosyltransferase family.</text>
</comment>
<dbReference type="FunFam" id="3.40.50.2020:FF:000021">
    <property type="entry name" value="Adenine phosphoribosyltransferase"/>
    <property type="match status" value="1"/>
</dbReference>
<dbReference type="InterPro" id="IPR005764">
    <property type="entry name" value="Ade_phspho_trans"/>
</dbReference>
<dbReference type="CDD" id="cd06223">
    <property type="entry name" value="PRTases_typeI"/>
    <property type="match status" value="1"/>
</dbReference>
<evidence type="ECO:0000256" key="9">
    <source>
        <dbReference type="ARBA" id="ARBA00022679"/>
    </source>
</evidence>
<keyword evidence="8 11" id="KW-0328">Glycosyltransferase</keyword>
<accession>A0AB38YHK8</accession>
<keyword evidence="9 11" id="KW-0808">Transferase</keyword>
<sequence>MTNSTPYSDYIKSVIRTVRDWPQAGVNFRDITPLMQQKAAFRKLIDSFVHQYQEVDIDAIAAIDARGFIVGAPLAYELGASFVPVRKKGKLPFKTLSETYKLEYGEATVEVHTDAFKPGDRILVVDDLIATGGTMLAAANLIKRLGGEVVECAAIIDLPELQGSEAIKNAGFSVFSVCTFSESE</sequence>
<dbReference type="AlphaFoldDB" id="A0AB38YHK8"/>
<organism evidence="13">
    <name type="scientific">Salinispirillum sp. LH 10-3-1</name>
    <dbReference type="NCBI Taxonomy" id="2952525"/>
    <lineage>
        <taxon>Bacteria</taxon>
        <taxon>Pseudomonadati</taxon>
        <taxon>Pseudomonadota</taxon>
        <taxon>Gammaproteobacteria</taxon>
        <taxon>Oceanospirillales</taxon>
        <taxon>Saccharospirillaceae</taxon>
        <taxon>Salinispirillum</taxon>
    </lineage>
</organism>
<dbReference type="GO" id="GO:0006166">
    <property type="term" value="P:purine ribonucleoside salvage"/>
    <property type="evidence" value="ECO:0007669"/>
    <property type="project" value="UniProtKB-UniRule"/>
</dbReference>
<dbReference type="Gene3D" id="3.40.50.2020">
    <property type="match status" value="1"/>
</dbReference>
<evidence type="ECO:0000256" key="7">
    <source>
        <dbReference type="ARBA" id="ARBA00022490"/>
    </source>
</evidence>
<dbReference type="NCBIfam" id="NF002634">
    <property type="entry name" value="PRK02304.1-3"/>
    <property type="match status" value="1"/>
</dbReference>
<evidence type="ECO:0000256" key="3">
    <source>
        <dbReference type="ARBA" id="ARBA00004659"/>
    </source>
</evidence>
<dbReference type="GO" id="GO:0005737">
    <property type="term" value="C:cytoplasm"/>
    <property type="evidence" value="ECO:0007669"/>
    <property type="project" value="UniProtKB-SubCell"/>
</dbReference>
<dbReference type="InterPro" id="IPR029057">
    <property type="entry name" value="PRTase-like"/>
</dbReference>
<evidence type="ECO:0000259" key="12">
    <source>
        <dbReference type="Pfam" id="PF00156"/>
    </source>
</evidence>
<comment type="subunit">
    <text evidence="5 11">Homodimer.</text>
</comment>
<feature type="domain" description="Phosphoribosyltransferase" evidence="12">
    <location>
        <begin position="40"/>
        <end position="161"/>
    </location>
</feature>
<comment type="function">
    <text evidence="11">Catalyzes a salvage reaction resulting in the formation of AMP, that is energically less costly than de novo synthesis.</text>
</comment>
<dbReference type="PANTHER" id="PTHR11776:SF7">
    <property type="entry name" value="PHOSPHORIBOSYLTRANSFERASE DOMAIN-CONTAINING PROTEIN"/>
    <property type="match status" value="1"/>
</dbReference>
<evidence type="ECO:0000256" key="8">
    <source>
        <dbReference type="ARBA" id="ARBA00022676"/>
    </source>
</evidence>
<proteinExistence type="inferred from homology"/>
<dbReference type="HAMAP" id="MF_00004">
    <property type="entry name" value="Aden_phosphoribosyltr"/>
    <property type="match status" value="1"/>
</dbReference>
<dbReference type="GO" id="GO:0006168">
    <property type="term" value="P:adenine salvage"/>
    <property type="evidence" value="ECO:0007669"/>
    <property type="project" value="InterPro"/>
</dbReference>
<evidence type="ECO:0000313" key="13">
    <source>
        <dbReference type="EMBL" id="WLD58603.1"/>
    </source>
</evidence>
<dbReference type="InterPro" id="IPR050120">
    <property type="entry name" value="Adenine_PRTase"/>
</dbReference>
<name>A0AB38YHK8_9GAMM</name>
<evidence type="ECO:0000256" key="6">
    <source>
        <dbReference type="ARBA" id="ARBA00011893"/>
    </source>
</evidence>
<evidence type="ECO:0000256" key="11">
    <source>
        <dbReference type="HAMAP-Rule" id="MF_00004"/>
    </source>
</evidence>
<comment type="subcellular location">
    <subcellularLocation>
        <location evidence="2 11">Cytoplasm</location>
    </subcellularLocation>
</comment>
<dbReference type="Pfam" id="PF00156">
    <property type="entry name" value="Pribosyltran"/>
    <property type="match status" value="1"/>
</dbReference>
<comment type="catalytic activity">
    <reaction evidence="1 11">
        <text>AMP + diphosphate = 5-phospho-alpha-D-ribose 1-diphosphate + adenine</text>
        <dbReference type="Rhea" id="RHEA:16609"/>
        <dbReference type="ChEBI" id="CHEBI:16708"/>
        <dbReference type="ChEBI" id="CHEBI:33019"/>
        <dbReference type="ChEBI" id="CHEBI:58017"/>
        <dbReference type="ChEBI" id="CHEBI:456215"/>
        <dbReference type="EC" id="2.4.2.7"/>
    </reaction>
</comment>
<dbReference type="NCBIfam" id="TIGR01090">
    <property type="entry name" value="apt"/>
    <property type="match status" value="1"/>
</dbReference>
<dbReference type="InterPro" id="IPR000836">
    <property type="entry name" value="PRTase_dom"/>
</dbReference>
<protein>
    <recommendedName>
        <fullName evidence="6 11">Adenine phosphoribosyltransferase</fullName>
        <shortName evidence="11">APRT</shortName>
        <ecNumber evidence="6 11">2.4.2.7</ecNumber>
    </recommendedName>
</protein>
<evidence type="ECO:0000256" key="1">
    <source>
        <dbReference type="ARBA" id="ARBA00000868"/>
    </source>
</evidence>
<evidence type="ECO:0000256" key="2">
    <source>
        <dbReference type="ARBA" id="ARBA00004496"/>
    </source>
</evidence>
<dbReference type="GO" id="GO:0003999">
    <property type="term" value="F:adenine phosphoribosyltransferase activity"/>
    <property type="evidence" value="ECO:0007669"/>
    <property type="project" value="UniProtKB-UniRule"/>
</dbReference>
<comment type="pathway">
    <text evidence="3 11">Purine metabolism; AMP biosynthesis via salvage pathway; AMP from adenine: step 1/1.</text>
</comment>
<dbReference type="PANTHER" id="PTHR11776">
    <property type="entry name" value="ADENINE PHOSPHORIBOSYLTRANSFERASE"/>
    <property type="match status" value="1"/>
</dbReference>